<dbReference type="EMBL" id="CABWIB010000001">
    <property type="protein sequence ID" value="VWL85965.1"/>
    <property type="molecule type" value="Genomic_DNA"/>
</dbReference>
<dbReference type="Proteomes" id="UP000419017">
    <property type="component" value="Unassembled WGS sequence"/>
</dbReference>
<name>A0A6I8MEF1_9FUSO</name>
<dbReference type="SMART" id="SM00530">
    <property type="entry name" value="HTH_XRE"/>
    <property type="match status" value="1"/>
</dbReference>
<dbReference type="InterPro" id="IPR010982">
    <property type="entry name" value="Lambda_DNA-bd_dom_sf"/>
</dbReference>
<proteinExistence type="predicted"/>
<evidence type="ECO:0000313" key="3">
    <source>
        <dbReference type="Proteomes" id="UP000419017"/>
    </source>
</evidence>
<dbReference type="SUPFAM" id="SSF47413">
    <property type="entry name" value="lambda repressor-like DNA-binding domains"/>
    <property type="match status" value="1"/>
</dbReference>
<keyword evidence="3" id="KW-1185">Reference proteome</keyword>
<dbReference type="InterPro" id="IPR001387">
    <property type="entry name" value="Cro/C1-type_HTH"/>
</dbReference>
<dbReference type="Gene3D" id="1.10.260.40">
    <property type="entry name" value="lambda repressor-like DNA-binding domains"/>
    <property type="match status" value="1"/>
</dbReference>
<sequence length="128" mass="15072">MIGLEDRLKELRKEQNYTLDNLAYIFTKEFNMGFDKSSISKWENKKQKITLEALKCYSKYFNVSFDWLMYGIGEKYIKENIGGYQKLLGTNEKLSSISDDINSLNDRELRFLEDILKTTIKNLKGFKA</sequence>
<organism evidence="2 3">
    <name type="scientific">Oceanivirga miroungae</name>
    <dbReference type="NCBI Taxonomy" id="1130046"/>
    <lineage>
        <taxon>Bacteria</taxon>
        <taxon>Fusobacteriati</taxon>
        <taxon>Fusobacteriota</taxon>
        <taxon>Fusobacteriia</taxon>
        <taxon>Fusobacteriales</taxon>
        <taxon>Leptotrichiaceae</taxon>
        <taxon>Oceanivirga</taxon>
    </lineage>
</organism>
<dbReference type="GO" id="GO:0003677">
    <property type="term" value="F:DNA binding"/>
    <property type="evidence" value="ECO:0007669"/>
    <property type="project" value="InterPro"/>
</dbReference>
<evidence type="ECO:0000313" key="2">
    <source>
        <dbReference type="EMBL" id="VWL85965.1"/>
    </source>
</evidence>
<dbReference type="PROSITE" id="PS50943">
    <property type="entry name" value="HTH_CROC1"/>
    <property type="match status" value="1"/>
</dbReference>
<protein>
    <recommendedName>
        <fullName evidence="1">HTH cro/C1-type domain-containing protein</fullName>
    </recommendedName>
</protein>
<reference evidence="2 3" key="1">
    <citation type="submission" date="2019-10" db="EMBL/GenBank/DDBJ databases">
        <authorList>
            <person name="Blom J."/>
        </authorList>
    </citation>
    <scope>NUCLEOTIDE SEQUENCE [LARGE SCALE GENOMIC DNA]</scope>
    <source>
        <strain evidence="2 3">ES3154-GLU</strain>
    </source>
</reference>
<dbReference type="AlphaFoldDB" id="A0A6I8MEF1"/>
<accession>A0A6I8MEF1</accession>
<dbReference type="CDD" id="cd00093">
    <property type="entry name" value="HTH_XRE"/>
    <property type="match status" value="1"/>
</dbReference>
<feature type="domain" description="HTH cro/C1-type" evidence="1">
    <location>
        <begin position="8"/>
        <end position="68"/>
    </location>
</feature>
<evidence type="ECO:0000259" key="1">
    <source>
        <dbReference type="PROSITE" id="PS50943"/>
    </source>
</evidence>
<dbReference type="Pfam" id="PF12844">
    <property type="entry name" value="HTH_19"/>
    <property type="match status" value="1"/>
</dbReference>
<gene>
    <name evidence="2" type="ORF">OMES3154_01259</name>
</gene>
<dbReference type="RefSeq" id="WP_156683913.1">
    <property type="nucleotide sequence ID" value="NZ_CABWIB010000001.1"/>
</dbReference>